<feature type="compositionally biased region" description="Polar residues" evidence="1">
    <location>
        <begin position="208"/>
        <end position="218"/>
    </location>
</feature>
<feature type="compositionally biased region" description="Polar residues" evidence="1">
    <location>
        <begin position="165"/>
        <end position="185"/>
    </location>
</feature>
<feature type="compositionally biased region" description="Basic and acidic residues" evidence="1">
    <location>
        <begin position="136"/>
        <end position="150"/>
    </location>
</feature>
<dbReference type="AlphaFoldDB" id="A0AAV2K2V5"/>
<sequence>MSKRQTLRGFVNERLAAAANEIFVLVERTITEYEEELCRFKEENRRKQQLLDLVLRSQAPGPSAEVHAPVLDHVLGPDAAEVQTECLSQKKEPSETPHTQVKEEPLEKSIKQEEGQFPEFTVCYVESEEQTSLRHTQPEPKDPQGEDKRRANSSSNPHGYVYSEYGQSDSDPSAHSSTTQHNTFTVEEDDHSNKIQTKYRNAAAHYSAQGTSHTSAPETSGIPMDENMSSVRIKEEPLEESIKEEEGQFPEFTVCYVESEEQMPLQHTQTELKDPQGEDTRRANSSSNPHGYVYSEYGQSDSDPSVHSSTAQIAHNSARGTSNTYPPETSDWSSHKRHVLTHTSQPP</sequence>
<feature type="compositionally biased region" description="Basic and acidic residues" evidence="1">
    <location>
        <begin position="270"/>
        <end position="282"/>
    </location>
</feature>
<evidence type="ECO:0000313" key="3">
    <source>
        <dbReference type="Proteomes" id="UP001497482"/>
    </source>
</evidence>
<feature type="compositionally biased region" description="Basic and acidic residues" evidence="1">
    <location>
        <begin position="88"/>
        <end position="114"/>
    </location>
</feature>
<protein>
    <submittedName>
        <fullName evidence="2">Uncharacterized protein</fullName>
    </submittedName>
</protein>
<keyword evidence="3" id="KW-1185">Reference proteome</keyword>
<name>A0AAV2K2V5_KNICA</name>
<accession>A0AAV2K2V5</accession>
<proteinExistence type="predicted"/>
<evidence type="ECO:0000256" key="1">
    <source>
        <dbReference type="SAM" id="MobiDB-lite"/>
    </source>
</evidence>
<evidence type="ECO:0000313" key="2">
    <source>
        <dbReference type="EMBL" id="CAL1582776.1"/>
    </source>
</evidence>
<feature type="region of interest" description="Disordered" evidence="1">
    <location>
        <begin position="86"/>
        <end position="230"/>
    </location>
</feature>
<organism evidence="2 3">
    <name type="scientific">Knipowitschia caucasica</name>
    <name type="common">Caucasian dwarf goby</name>
    <name type="synonym">Pomatoschistus caucasicus</name>
    <dbReference type="NCBI Taxonomy" id="637954"/>
    <lineage>
        <taxon>Eukaryota</taxon>
        <taxon>Metazoa</taxon>
        <taxon>Chordata</taxon>
        <taxon>Craniata</taxon>
        <taxon>Vertebrata</taxon>
        <taxon>Euteleostomi</taxon>
        <taxon>Actinopterygii</taxon>
        <taxon>Neopterygii</taxon>
        <taxon>Teleostei</taxon>
        <taxon>Neoteleostei</taxon>
        <taxon>Acanthomorphata</taxon>
        <taxon>Gobiaria</taxon>
        <taxon>Gobiiformes</taxon>
        <taxon>Gobioidei</taxon>
        <taxon>Gobiidae</taxon>
        <taxon>Gobiinae</taxon>
        <taxon>Knipowitschia</taxon>
    </lineage>
</organism>
<reference evidence="2 3" key="1">
    <citation type="submission" date="2024-04" db="EMBL/GenBank/DDBJ databases">
        <authorList>
            <person name="Waldvogel A.-M."/>
            <person name="Schoenle A."/>
        </authorList>
    </citation>
    <scope>NUCLEOTIDE SEQUENCE [LARGE SCALE GENOMIC DNA]</scope>
</reference>
<dbReference type="Proteomes" id="UP001497482">
    <property type="component" value="Chromosome 15"/>
</dbReference>
<dbReference type="EMBL" id="OZ035837">
    <property type="protein sequence ID" value="CAL1582776.1"/>
    <property type="molecule type" value="Genomic_DNA"/>
</dbReference>
<feature type="compositionally biased region" description="Polar residues" evidence="1">
    <location>
        <begin position="297"/>
        <end position="332"/>
    </location>
</feature>
<feature type="region of interest" description="Disordered" evidence="1">
    <location>
        <begin position="259"/>
        <end position="347"/>
    </location>
</feature>
<gene>
    <name evidence="2" type="ORF">KC01_LOCUS13326</name>
</gene>